<dbReference type="PANTHER" id="PTHR24340">
    <property type="entry name" value="HOMEOBOX PROTEIN NKX"/>
    <property type="match status" value="1"/>
</dbReference>
<proteinExistence type="predicted"/>
<dbReference type="AlphaFoldDB" id="A0A2A6D156"/>
<keyword evidence="9" id="KW-1185">Reference proteome</keyword>
<dbReference type="InterPro" id="IPR009057">
    <property type="entry name" value="Homeodomain-like_sf"/>
</dbReference>
<dbReference type="InterPro" id="IPR020479">
    <property type="entry name" value="HD_metazoa"/>
</dbReference>
<evidence type="ECO:0000256" key="2">
    <source>
        <dbReference type="ARBA" id="ARBA00023125"/>
    </source>
</evidence>
<dbReference type="GO" id="GO:0000978">
    <property type="term" value="F:RNA polymerase II cis-regulatory region sequence-specific DNA binding"/>
    <property type="evidence" value="ECO:0000318"/>
    <property type="project" value="GO_Central"/>
</dbReference>
<dbReference type="GO" id="GO:0000981">
    <property type="term" value="F:DNA-binding transcription factor activity, RNA polymerase II-specific"/>
    <property type="evidence" value="ECO:0000318"/>
    <property type="project" value="GO_Central"/>
</dbReference>
<dbReference type="PROSITE" id="PS00027">
    <property type="entry name" value="HOMEOBOX_1"/>
    <property type="match status" value="1"/>
</dbReference>
<dbReference type="Pfam" id="PF00046">
    <property type="entry name" value="Homeodomain"/>
    <property type="match status" value="1"/>
</dbReference>
<dbReference type="SMART" id="SM00389">
    <property type="entry name" value="HOX"/>
    <property type="match status" value="1"/>
</dbReference>
<sequence>MSSPISQSLLTSNLSLLQSLLFPFSTPFPSQWIFDQSSQPIRRAGYLIEDLLRETQSRAAEATRKFPPQSAPSFSTPRKSHSSTRDSAGKKKKARTTFSGRQIFELERQFEQKKYLSSAERGEMARLLNVTETQVKIWFQNRRTKWKKCDKDAQVQPPLLDFTTNQQREEPSPVLF</sequence>
<dbReference type="SUPFAM" id="SSF46689">
    <property type="entry name" value="Homeodomain-like"/>
    <property type="match status" value="1"/>
</dbReference>
<dbReference type="InterPro" id="IPR001356">
    <property type="entry name" value="HD"/>
</dbReference>
<comment type="subcellular location">
    <subcellularLocation>
        <location evidence="1 5 6">Nucleus</location>
    </subcellularLocation>
</comment>
<organism evidence="8 9">
    <name type="scientific">Pristionchus pacificus</name>
    <name type="common">Parasitic nematode worm</name>
    <dbReference type="NCBI Taxonomy" id="54126"/>
    <lineage>
        <taxon>Eukaryota</taxon>
        <taxon>Metazoa</taxon>
        <taxon>Ecdysozoa</taxon>
        <taxon>Nematoda</taxon>
        <taxon>Chromadorea</taxon>
        <taxon>Rhabditida</taxon>
        <taxon>Rhabditina</taxon>
        <taxon>Diplogasteromorpha</taxon>
        <taxon>Diplogasteroidea</taxon>
        <taxon>Neodiplogasteridae</taxon>
        <taxon>Pristionchus</taxon>
    </lineage>
</organism>
<dbReference type="InterPro" id="IPR017970">
    <property type="entry name" value="Homeobox_CS"/>
</dbReference>
<evidence type="ECO:0000313" key="8">
    <source>
        <dbReference type="EnsemblMetazoa" id="PPA39458.1"/>
    </source>
</evidence>
<evidence type="ECO:0000256" key="5">
    <source>
        <dbReference type="PROSITE-ProRule" id="PRU00108"/>
    </source>
</evidence>
<accession>A0A8R1US60</accession>
<evidence type="ECO:0000256" key="4">
    <source>
        <dbReference type="ARBA" id="ARBA00023242"/>
    </source>
</evidence>
<dbReference type="PROSITE" id="PS50071">
    <property type="entry name" value="HOMEOBOX_2"/>
    <property type="match status" value="1"/>
</dbReference>
<evidence type="ECO:0000256" key="1">
    <source>
        <dbReference type="ARBA" id="ARBA00004123"/>
    </source>
</evidence>
<gene>
    <name evidence="8" type="primary">WBGene00277827</name>
</gene>
<evidence type="ECO:0000256" key="3">
    <source>
        <dbReference type="ARBA" id="ARBA00023155"/>
    </source>
</evidence>
<dbReference type="GO" id="GO:0006357">
    <property type="term" value="P:regulation of transcription by RNA polymerase II"/>
    <property type="evidence" value="ECO:0000318"/>
    <property type="project" value="GO_Central"/>
</dbReference>
<dbReference type="Gene3D" id="1.10.10.60">
    <property type="entry name" value="Homeodomain-like"/>
    <property type="match status" value="1"/>
</dbReference>
<dbReference type="PANTHER" id="PTHR24340:SF70">
    <property type="entry name" value="NK7.1, ISOFORM A"/>
    <property type="match status" value="1"/>
</dbReference>
<dbReference type="InterPro" id="IPR050394">
    <property type="entry name" value="Homeobox_NK-like"/>
</dbReference>
<dbReference type="EnsemblMetazoa" id="PPA39458.1">
    <property type="protein sequence ID" value="PPA39458.1"/>
    <property type="gene ID" value="WBGene00277827"/>
</dbReference>
<keyword evidence="4 5" id="KW-0539">Nucleus</keyword>
<feature type="region of interest" description="Disordered" evidence="7">
    <location>
        <begin position="58"/>
        <end position="96"/>
    </location>
</feature>
<dbReference type="GO" id="GO:0030154">
    <property type="term" value="P:cell differentiation"/>
    <property type="evidence" value="ECO:0000318"/>
    <property type="project" value="GO_Central"/>
</dbReference>
<dbReference type="OrthoDB" id="6159439at2759"/>
<keyword evidence="2 5" id="KW-0238">DNA-binding</keyword>
<reference evidence="8" key="2">
    <citation type="submission" date="2022-06" db="UniProtKB">
        <authorList>
            <consortium name="EnsemblMetazoa"/>
        </authorList>
    </citation>
    <scope>IDENTIFICATION</scope>
    <source>
        <strain evidence="8">PS312</strain>
    </source>
</reference>
<accession>A0A2A6D156</accession>
<dbReference type="GO" id="GO:0005634">
    <property type="term" value="C:nucleus"/>
    <property type="evidence" value="ECO:0000318"/>
    <property type="project" value="GO_Central"/>
</dbReference>
<evidence type="ECO:0000256" key="6">
    <source>
        <dbReference type="RuleBase" id="RU000682"/>
    </source>
</evidence>
<protein>
    <submittedName>
        <fullName evidence="8">Ceh-9</fullName>
    </submittedName>
</protein>
<dbReference type="CDD" id="cd00086">
    <property type="entry name" value="homeodomain"/>
    <property type="match status" value="1"/>
</dbReference>
<feature type="DNA-binding region" description="Homeobox" evidence="5">
    <location>
        <begin position="91"/>
        <end position="150"/>
    </location>
</feature>
<dbReference type="Proteomes" id="UP000005239">
    <property type="component" value="Unassembled WGS sequence"/>
</dbReference>
<evidence type="ECO:0000313" key="9">
    <source>
        <dbReference type="Proteomes" id="UP000005239"/>
    </source>
</evidence>
<keyword evidence="3 5" id="KW-0371">Homeobox</keyword>
<dbReference type="PRINTS" id="PR00024">
    <property type="entry name" value="HOMEOBOX"/>
</dbReference>
<reference evidence="9" key="1">
    <citation type="journal article" date="2008" name="Nat. Genet.">
        <title>The Pristionchus pacificus genome provides a unique perspective on nematode lifestyle and parasitism.</title>
        <authorList>
            <person name="Dieterich C."/>
            <person name="Clifton S.W."/>
            <person name="Schuster L.N."/>
            <person name="Chinwalla A."/>
            <person name="Delehaunty K."/>
            <person name="Dinkelacker I."/>
            <person name="Fulton L."/>
            <person name="Fulton R."/>
            <person name="Godfrey J."/>
            <person name="Minx P."/>
            <person name="Mitreva M."/>
            <person name="Roeseler W."/>
            <person name="Tian H."/>
            <person name="Witte H."/>
            <person name="Yang S.P."/>
            <person name="Wilson R.K."/>
            <person name="Sommer R.J."/>
        </authorList>
    </citation>
    <scope>NUCLEOTIDE SEQUENCE [LARGE SCALE GENOMIC DNA]</scope>
    <source>
        <strain evidence="9">PS312</strain>
    </source>
</reference>
<evidence type="ECO:0000256" key="7">
    <source>
        <dbReference type="SAM" id="MobiDB-lite"/>
    </source>
</evidence>
<name>A0A2A6D156_PRIPA</name>